<proteinExistence type="predicted"/>
<feature type="transmembrane region" description="Helical" evidence="4">
    <location>
        <begin position="245"/>
        <end position="267"/>
    </location>
</feature>
<dbReference type="InterPro" id="IPR036259">
    <property type="entry name" value="MFS_trans_sf"/>
</dbReference>
<reference evidence="6 7" key="1">
    <citation type="journal article" date="2017" name="ISME J.">
        <title>An acid-tolerant ammonia-oxidizing ?-proteobacterium from soil.</title>
        <authorList>
            <person name="Hayatsu M."/>
            <person name="Tago K."/>
            <person name="Uchiyama I."/>
            <person name="Toyoda A."/>
            <person name="Wang Y."/>
            <person name="Shimomura Y."/>
            <person name="Okubo T."/>
            <person name="Kurisu F."/>
            <person name="Hirono Y."/>
            <person name="Nonaka K."/>
            <person name="Akiyama H."/>
            <person name="Itoh T."/>
            <person name="Takami H."/>
        </authorList>
    </citation>
    <scope>NUCLEOTIDE SEQUENCE [LARGE SCALE GENOMIC DNA]</scope>
    <source>
        <strain evidence="6 7">TAO100</strain>
    </source>
</reference>
<feature type="transmembrane region" description="Helical" evidence="4">
    <location>
        <begin position="70"/>
        <end position="89"/>
    </location>
</feature>
<dbReference type="PANTHER" id="PTHR23539:SF1">
    <property type="entry name" value="MAJOR FACILITATOR SUPERFAMILY (MFS) PROFILE DOMAIN-CONTAINING PROTEIN"/>
    <property type="match status" value="1"/>
</dbReference>
<dbReference type="GO" id="GO:0022857">
    <property type="term" value="F:transmembrane transporter activity"/>
    <property type="evidence" value="ECO:0007669"/>
    <property type="project" value="InterPro"/>
</dbReference>
<evidence type="ECO:0000256" key="4">
    <source>
        <dbReference type="SAM" id="Phobius"/>
    </source>
</evidence>
<keyword evidence="3 4" id="KW-0472">Membrane</keyword>
<evidence type="ECO:0000256" key="2">
    <source>
        <dbReference type="ARBA" id="ARBA00022989"/>
    </source>
</evidence>
<evidence type="ECO:0000313" key="7">
    <source>
        <dbReference type="Proteomes" id="UP000243679"/>
    </source>
</evidence>
<keyword evidence="1 4" id="KW-0812">Transmembrane</keyword>
<feature type="transmembrane region" description="Helical" evidence="4">
    <location>
        <begin position="135"/>
        <end position="155"/>
    </location>
</feature>
<feature type="transmembrane region" description="Helical" evidence="4">
    <location>
        <begin position="161"/>
        <end position="178"/>
    </location>
</feature>
<dbReference type="PANTHER" id="PTHR23539">
    <property type="entry name" value="MFS TRANSPORTER"/>
    <property type="match status" value="1"/>
</dbReference>
<gene>
    <name evidence="6" type="ORF">TAO_1736</name>
</gene>
<name>A0A1Q2SPQ7_9GAMM</name>
<evidence type="ECO:0000256" key="3">
    <source>
        <dbReference type="ARBA" id="ARBA00023136"/>
    </source>
</evidence>
<keyword evidence="7" id="KW-1185">Reference proteome</keyword>
<protein>
    <submittedName>
        <fullName evidence="6">Major facilitator transporter</fullName>
    </submittedName>
</protein>
<dbReference type="InterPro" id="IPR011701">
    <property type="entry name" value="MFS"/>
</dbReference>
<dbReference type="InterPro" id="IPR020846">
    <property type="entry name" value="MFS_dom"/>
</dbReference>
<dbReference type="RefSeq" id="WP_096527579.1">
    <property type="nucleotide sequence ID" value="NZ_AP014836.1"/>
</dbReference>
<dbReference type="Gene3D" id="1.20.1250.20">
    <property type="entry name" value="MFS general substrate transporter like domains"/>
    <property type="match status" value="2"/>
</dbReference>
<evidence type="ECO:0000256" key="1">
    <source>
        <dbReference type="ARBA" id="ARBA00022692"/>
    </source>
</evidence>
<dbReference type="Pfam" id="PF07690">
    <property type="entry name" value="MFS_1"/>
    <property type="match status" value="1"/>
</dbReference>
<dbReference type="PROSITE" id="PS50850">
    <property type="entry name" value="MFS"/>
    <property type="match status" value="1"/>
</dbReference>
<feature type="transmembrane region" description="Helical" evidence="4">
    <location>
        <begin position="101"/>
        <end position="123"/>
    </location>
</feature>
<feature type="transmembrane region" description="Helical" evidence="4">
    <location>
        <begin position="279"/>
        <end position="296"/>
    </location>
</feature>
<feature type="transmembrane region" description="Helical" evidence="4">
    <location>
        <begin position="366"/>
        <end position="387"/>
    </location>
</feature>
<accession>A0A1Q2SPQ7</accession>
<sequence>MKRYPALDWLNFFIADVKDGAGPFLSVYLLSSQHWDAGKIGLIMAIAGTATVLARTPIGGFVDWVTWKRGLIITAAVMVGICLVLITWIPSFWPVAVTQAVIGIADAVFPPAITAISLGIVGFERFTYQVGRNEAFNHAGNVVTALVAGVAGWLISPSAVLWLAAFMAILSIGAVLNIEGKAINHKIARGLPAESGQILAPNLLELFTYKPLLIFTATITLFHFANAAMLPLLGQKLALTHPDAASLVIAFCITIAQIVMVPMALLVGRKANSWGRKPIFLAAFAVLPIRGFLYTLSQDPYYLISIQLLDGIGAGIFGALFYIVVSDLTWGTGHYNLALGATSACWGLGAALSHLVAGFIVDYAGYNVAFLSLTGIALIAFLLFWLAMPETSRVKRNSTT</sequence>
<evidence type="ECO:0000259" key="5">
    <source>
        <dbReference type="PROSITE" id="PS50850"/>
    </source>
</evidence>
<feature type="domain" description="Major facilitator superfamily (MFS) profile" evidence="5">
    <location>
        <begin position="157"/>
        <end position="400"/>
    </location>
</feature>
<keyword evidence="2 4" id="KW-1133">Transmembrane helix</keyword>
<dbReference type="Proteomes" id="UP000243679">
    <property type="component" value="Chromosome"/>
</dbReference>
<organism evidence="6 7">
    <name type="scientific">Candidatus Nitrosoglobus terrae</name>
    <dbReference type="NCBI Taxonomy" id="1630141"/>
    <lineage>
        <taxon>Bacteria</taxon>
        <taxon>Pseudomonadati</taxon>
        <taxon>Pseudomonadota</taxon>
        <taxon>Gammaproteobacteria</taxon>
        <taxon>Chromatiales</taxon>
        <taxon>Chromatiaceae</taxon>
        <taxon>Candidatus Nitrosoglobus</taxon>
    </lineage>
</organism>
<dbReference type="EMBL" id="AP014836">
    <property type="protein sequence ID" value="BAW81106.1"/>
    <property type="molecule type" value="Genomic_DNA"/>
</dbReference>
<dbReference type="SUPFAM" id="SSF103473">
    <property type="entry name" value="MFS general substrate transporter"/>
    <property type="match status" value="1"/>
</dbReference>
<dbReference type="KEGG" id="ntt:TAO_1736"/>
<dbReference type="AlphaFoldDB" id="A0A1Q2SPQ7"/>
<feature type="transmembrane region" description="Helical" evidence="4">
    <location>
        <begin position="302"/>
        <end position="325"/>
    </location>
</feature>
<feature type="transmembrane region" description="Helical" evidence="4">
    <location>
        <begin position="212"/>
        <end position="233"/>
    </location>
</feature>
<feature type="transmembrane region" description="Helical" evidence="4">
    <location>
        <begin position="337"/>
        <end position="360"/>
    </location>
</feature>
<evidence type="ECO:0000313" key="6">
    <source>
        <dbReference type="EMBL" id="BAW81106.1"/>
    </source>
</evidence>
<dbReference type="OrthoDB" id="9812574at2"/>
<feature type="transmembrane region" description="Helical" evidence="4">
    <location>
        <begin position="40"/>
        <end position="58"/>
    </location>
</feature>